<evidence type="ECO:0000259" key="2">
    <source>
        <dbReference type="Pfam" id="PF13193"/>
    </source>
</evidence>
<dbReference type="GO" id="GO:0004467">
    <property type="term" value="F:long-chain fatty acid-CoA ligase activity"/>
    <property type="evidence" value="ECO:0007669"/>
    <property type="project" value="UniProtKB-EC"/>
</dbReference>
<feature type="domain" description="AMP-binding enzyme C-terminal" evidence="2">
    <location>
        <begin position="429"/>
        <end position="506"/>
    </location>
</feature>
<keyword evidence="3" id="KW-0436">Ligase</keyword>
<dbReference type="EMBL" id="OGUS01000120">
    <property type="protein sequence ID" value="SPC14091.1"/>
    <property type="molecule type" value="Genomic_DNA"/>
</dbReference>
<dbReference type="InterPro" id="IPR000873">
    <property type="entry name" value="AMP-dep_synth/lig_dom"/>
</dbReference>
<dbReference type="AlphaFoldDB" id="A0A375G361"/>
<evidence type="ECO:0000313" key="3">
    <source>
        <dbReference type="EMBL" id="SPC14091.1"/>
    </source>
</evidence>
<comment type="caution">
    <text evidence="3">The sequence shown here is derived from an EMBL/GenBank/DDBJ whole genome shotgun (WGS) entry which is preliminary data.</text>
</comment>
<evidence type="ECO:0000259" key="1">
    <source>
        <dbReference type="Pfam" id="PF00501"/>
    </source>
</evidence>
<dbReference type="Pfam" id="PF00501">
    <property type="entry name" value="AMP-binding"/>
    <property type="match status" value="1"/>
</dbReference>
<gene>
    <name evidence="3" type="ORF">CO2235_20081</name>
</gene>
<sequence length="525" mass="58102">MSPTCIRHQGAKMSVIEEFARATPDRVAYRMVPSGQAVTWAELERRSRRCAAALLAAGLHEGDGIAVLLENHVRYFEILWAAHRIGLYYTTISRHLKADEVEYIVQDCGARVLFCSAQTLGDLAPGALASLRVTRVLLDGSEPGYSNYEAWLEQMPADITLPRTVEGTDFSYSSGTTGRPKGIKRPLQGANGFFRTGDDQRLRWKSLDRDTVYLSTAPFYHTAPVRWNIATMMAGGTSILMEKFEPLAALDAIERYGVTHSQWVPTMFVRLLRLSAAERDRFDLSAMRYAIHAAAPCPVSVKQQMIDWWGPILYEFYSGTELVGRTSLDSAEWLAHKGSVGRPEFGQVHIVGDDGTEVPQGQTGVVYFSGGGPFTYHNDPEKTRQAYNSRGWATYGDIGHVDADGFLYLTDRLANTIVSGGVNIYPQESEDLLMSHPAVFDVAVVGVPNTEFGEEVKAVVQLHEPGRASPALAEELIALCRSRISPIKCPRSVDFVTALPRTETGKLLKRAVKASYWPTENRIAH</sequence>
<proteinExistence type="predicted"/>
<name>A0A375G361_9BURK</name>
<dbReference type="SUPFAM" id="SSF56801">
    <property type="entry name" value="Acetyl-CoA synthetase-like"/>
    <property type="match status" value="1"/>
</dbReference>
<dbReference type="Pfam" id="PF13193">
    <property type="entry name" value="AMP-binding_C"/>
    <property type="match status" value="1"/>
</dbReference>
<organism evidence="3">
    <name type="scientific">Cupriavidus oxalaticus</name>
    <dbReference type="NCBI Taxonomy" id="96344"/>
    <lineage>
        <taxon>Bacteria</taxon>
        <taxon>Pseudomonadati</taxon>
        <taxon>Pseudomonadota</taxon>
        <taxon>Betaproteobacteria</taxon>
        <taxon>Burkholderiales</taxon>
        <taxon>Burkholderiaceae</taxon>
        <taxon>Cupriavidus</taxon>
    </lineage>
</organism>
<dbReference type="Gene3D" id="3.40.50.12780">
    <property type="entry name" value="N-terminal domain of ligase-like"/>
    <property type="match status" value="1"/>
</dbReference>
<reference evidence="3" key="1">
    <citation type="submission" date="2018-01" db="EMBL/GenBank/DDBJ databases">
        <authorList>
            <person name="Clerissi C."/>
        </authorList>
    </citation>
    <scope>NUCLEOTIDE SEQUENCE</scope>
    <source>
        <strain evidence="3">Cupriavidus oxalaticus LMG 2235</strain>
    </source>
</reference>
<dbReference type="Proteomes" id="UP000256862">
    <property type="component" value="Chromosome CO2235"/>
</dbReference>
<dbReference type="PANTHER" id="PTHR24096">
    <property type="entry name" value="LONG-CHAIN-FATTY-ACID--COA LIGASE"/>
    <property type="match status" value="1"/>
</dbReference>
<dbReference type="EC" id="6.2.1.3" evidence="3"/>
<dbReference type="Gene3D" id="3.30.300.30">
    <property type="match status" value="1"/>
</dbReference>
<feature type="domain" description="AMP-dependent synthetase/ligase" evidence="1">
    <location>
        <begin position="17"/>
        <end position="372"/>
    </location>
</feature>
<dbReference type="InterPro" id="IPR042099">
    <property type="entry name" value="ANL_N_sf"/>
</dbReference>
<protein>
    <submittedName>
        <fullName evidence="3">Long-chain-fatty-acid--CoA ligase</fullName>
        <ecNumber evidence="3">6.2.1.3</ecNumber>
    </submittedName>
</protein>
<dbReference type="InterPro" id="IPR045851">
    <property type="entry name" value="AMP-bd_C_sf"/>
</dbReference>
<dbReference type="InterPro" id="IPR025110">
    <property type="entry name" value="AMP-bd_C"/>
</dbReference>
<dbReference type="PANTHER" id="PTHR24096:SF323">
    <property type="entry name" value="BLR3536 PROTEIN"/>
    <property type="match status" value="1"/>
</dbReference>
<accession>A0A375G361</accession>